<protein>
    <recommendedName>
        <fullName evidence="3">F-box domain-containing protein</fullName>
    </recommendedName>
</protein>
<keyword evidence="2" id="KW-1185">Reference proteome</keyword>
<gene>
    <name evidence="1" type="ORF">PAXINDRAFT_104180</name>
</gene>
<name>A0A0C9SZ96_PAXIN</name>
<sequence>MTNPIPLEYMSTSDPPILRLPEELLIIIFDCLIASSPPPNKFPFAVSVPTLLSQVSRRWRTIISTTPSMWTQVPISPFQSIHTLRSFLHHSLPLPISVTAYQWPLDHPYIPPGTMTDQLNLLLGAEADRERIHVLRIEATAPSDFADSVIESFVNRRPVLHFPALRHVSLSGALRGMWFGFHFFDTESAPMLNSLVLSDLVMTRFTRLPRPKPKAPQSLTTLVWTQRSTSAVVGGYRAVPIGQFRYVISTFPSLTALELHGAVINPEDADEVRFGTILRGPPLTEIKSLRIAHPFTLPTSALDLFRLLPSLTYIFVGDEAGDALQSANSTMCVLRALAGSPEVLPFLQEAHLEFRGAESGSSLNEAVRDEVKTWLEGRKSMLGMVSVPSVVVNGA</sequence>
<dbReference type="OrthoDB" id="2653019at2759"/>
<dbReference type="EMBL" id="KN821836">
    <property type="protein sequence ID" value="KIJ04433.1"/>
    <property type="molecule type" value="Genomic_DNA"/>
</dbReference>
<dbReference type="SUPFAM" id="SSF81383">
    <property type="entry name" value="F-box domain"/>
    <property type="match status" value="1"/>
</dbReference>
<dbReference type="HOGENOM" id="CLU_698495_0_0_1"/>
<dbReference type="Gene3D" id="1.20.1280.50">
    <property type="match status" value="1"/>
</dbReference>
<dbReference type="AlphaFoldDB" id="A0A0C9SZ96"/>
<evidence type="ECO:0000313" key="2">
    <source>
        <dbReference type="Proteomes" id="UP000053647"/>
    </source>
</evidence>
<evidence type="ECO:0008006" key="3">
    <source>
        <dbReference type="Google" id="ProtNLM"/>
    </source>
</evidence>
<organism evidence="1 2">
    <name type="scientific">Paxillus involutus ATCC 200175</name>
    <dbReference type="NCBI Taxonomy" id="664439"/>
    <lineage>
        <taxon>Eukaryota</taxon>
        <taxon>Fungi</taxon>
        <taxon>Dikarya</taxon>
        <taxon>Basidiomycota</taxon>
        <taxon>Agaricomycotina</taxon>
        <taxon>Agaricomycetes</taxon>
        <taxon>Agaricomycetidae</taxon>
        <taxon>Boletales</taxon>
        <taxon>Paxilineae</taxon>
        <taxon>Paxillaceae</taxon>
        <taxon>Paxillus</taxon>
    </lineage>
</organism>
<proteinExistence type="predicted"/>
<reference evidence="2" key="2">
    <citation type="submission" date="2015-01" db="EMBL/GenBank/DDBJ databases">
        <title>Evolutionary Origins and Diversification of the Mycorrhizal Mutualists.</title>
        <authorList>
            <consortium name="DOE Joint Genome Institute"/>
            <consortium name="Mycorrhizal Genomics Consortium"/>
            <person name="Kohler A."/>
            <person name="Kuo A."/>
            <person name="Nagy L.G."/>
            <person name="Floudas D."/>
            <person name="Copeland A."/>
            <person name="Barry K.W."/>
            <person name="Cichocki N."/>
            <person name="Veneault-Fourrey C."/>
            <person name="LaButti K."/>
            <person name="Lindquist E.A."/>
            <person name="Lipzen A."/>
            <person name="Lundell T."/>
            <person name="Morin E."/>
            <person name="Murat C."/>
            <person name="Riley R."/>
            <person name="Ohm R."/>
            <person name="Sun H."/>
            <person name="Tunlid A."/>
            <person name="Henrissat B."/>
            <person name="Grigoriev I.V."/>
            <person name="Hibbett D.S."/>
            <person name="Martin F."/>
        </authorList>
    </citation>
    <scope>NUCLEOTIDE SEQUENCE [LARGE SCALE GENOMIC DNA]</scope>
    <source>
        <strain evidence="2">ATCC 200175</strain>
    </source>
</reference>
<dbReference type="Proteomes" id="UP000053647">
    <property type="component" value="Unassembled WGS sequence"/>
</dbReference>
<evidence type="ECO:0000313" key="1">
    <source>
        <dbReference type="EMBL" id="KIJ04433.1"/>
    </source>
</evidence>
<reference evidence="1 2" key="1">
    <citation type="submission" date="2014-06" db="EMBL/GenBank/DDBJ databases">
        <authorList>
            <consortium name="DOE Joint Genome Institute"/>
            <person name="Kuo A."/>
            <person name="Kohler A."/>
            <person name="Nagy L.G."/>
            <person name="Floudas D."/>
            <person name="Copeland A."/>
            <person name="Barry K.W."/>
            <person name="Cichocki N."/>
            <person name="Veneault-Fourrey C."/>
            <person name="LaButti K."/>
            <person name="Lindquist E.A."/>
            <person name="Lipzen A."/>
            <person name="Lundell T."/>
            <person name="Morin E."/>
            <person name="Murat C."/>
            <person name="Sun H."/>
            <person name="Tunlid A."/>
            <person name="Henrissat B."/>
            <person name="Grigoriev I.V."/>
            <person name="Hibbett D.S."/>
            <person name="Martin F."/>
            <person name="Nordberg H.P."/>
            <person name="Cantor M.N."/>
            <person name="Hua S.X."/>
        </authorList>
    </citation>
    <scope>NUCLEOTIDE SEQUENCE [LARGE SCALE GENOMIC DNA]</scope>
    <source>
        <strain evidence="1 2">ATCC 200175</strain>
    </source>
</reference>
<accession>A0A0C9SZ96</accession>
<dbReference type="InterPro" id="IPR036047">
    <property type="entry name" value="F-box-like_dom_sf"/>
</dbReference>